<dbReference type="SMART" id="SM00475">
    <property type="entry name" value="53EXOc"/>
    <property type="match status" value="1"/>
</dbReference>
<keyword evidence="1" id="KW-0540">Nuclease</keyword>
<proteinExistence type="predicted"/>
<dbReference type="InterPro" id="IPR036279">
    <property type="entry name" value="5-3_exonuclease_C_sf"/>
</dbReference>
<evidence type="ECO:0000313" key="6">
    <source>
        <dbReference type="Proteomes" id="UP001595962"/>
    </source>
</evidence>
<dbReference type="SMART" id="SM00279">
    <property type="entry name" value="HhH2"/>
    <property type="match status" value="1"/>
</dbReference>
<dbReference type="Proteomes" id="UP001595962">
    <property type="component" value="Unassembled WGS sequence"/>
</dbReference>
<dbReference type="InterPro" id="IPR038969">
    <property type="entry name" value="FEN"/>
</dbReference>
<gene>
    <name evidence="5" type="primary">xni</name>
    <name evidence="5" type="ORF">ACFO3I_07665</name>
</gene>
<dbReference type="CDD" id="cd09898">
    <property type="entry name" value="H3TH_53EXO"/>
    <property type="match status" value="1"/>
</dbReference>
<dbReference type="Gene3D" id="3.40.50.1010">
    <property type="entry name" value="5'-nuclease"/>
    <property type="match status" value="1"/>
</dbReference>
<evidence type="ECO:0000256" key="3">
    <source>
        <dbReference type="ARBA" id="ARBA00023125"/>
    </source>
</evidence>
<sequence length="270" mass="30391">MAHLLLIDGLNLVRRLYAAQERPFVNSASPYSTATGEQLLFNTSEQVLLVLKKLVRQFEPSHLTLVFEQPHLNWRAQLYPQYKADRHPMPEHLQLALPALLQRLADAGFNSVQLPEQEADDIIASLAMQMRQHQQQATIVSTDKGYLQLLPAGVQLYDHFNRVQHSADTVLQKFGVLPEQLVRYWSLVGDKTNNISGVAGIGPKTAMELLQLGPDIKTALSHPDCPEKLAQKIKAAKADLLVFMQILSLKTDLQLGLNLQQFRYSPQRSD</sequence>
<dbReference type="InterPro" id="IPR008918">
    <property type="entry name" value="HhH2"/>
</dbReference>
<comment type="caution">
    <text evidence="5">The sequence shown here is derived from an EMBL/GenBank/DDBJ whole genome shotgun (WGS) entry which is preliminary data.</text>
</comment>
<dbReference type="EC" id="3.1.-.-" evidence="5"/>
<dbReference type="InterPro" id="IPR029060">
    <property type="entry name" value="PIN-like_dom_sf"/>
</dbReference>
<dbReference type="NCBIfam" id="NF007017">
    <property type="entry name" value="PRK09482.1"/>
    <property type="match status" value="1"/>
</dbReference>
<dbReference type="InterPro" id="IPR002421">
    <property type="entry name" value="5-3_exonuclease"/>
</dbReference>
<name>A0ABV9JKU2_9GAMM</name>
<reference evidence="6" key="1">
    <citation type="journal article" date="2019" name="Int. J. Syst. Evol. Microbiol.">
        <title>The Global Catalogue of Microorganisms (GCM) 10K type strain sequencing project: providing services to taxonomists for standard genome sequencing and annotation.</title>
        <authorList>
            <consortium name="The Broad Institute Genomics Platform"/>
            <consortium name="The Broad Institute Genome Sequencing Center for Infectious Disease"/>
            <person name="Wu L."/>
            <person name="Ma J."/>
        </authorList>
    </citation>
    <scope>NUCLEOTIDE SEQUENCE [LARGE SCALE GENOMIC DNA]</scope>
    <source>
        <strain evidence="6">DT28</strain>
    </source>
</reference>
<dbReference type="GO" id="GO:0004519">
    <property type="term" value="F:endonuclease activity"/>
    <property type="evidence" value="ECO:0007669"/>
    <property type="project" value="UniProtKB-KW"/>
</dbReference>
<dbReference type="SUPFAM" id="SSF47807">
    <property type="entry name" value="5' to 3' exonuclease, C-terminal subdomain"/>
    <property type="match status" value="1"/>
</dbReference>
<evidence type="ECO:0000259" key="4">
    <source>
        <dbReference type="SMART" id="SM00475"/>
    </source>
</evidence>
<evidence type="ECO:0000313" key="5">
    <source>
        <dbReference type="EMBL" id="MFC4654886.1"/>
    </source>
</evidence>
<keyword evidence="3" id="KW-0238">DNA-binding</keyword>
<dbReference type="InterPro" id="IPR020046">
    <property type="entry name" value="5-3_exonucl_a-hlix_arch_N"/>
</dbReference>
<accession>A0ABV9JKU2</accession>
<dbReference type="EMBL" id="JBHSGB010000006">
    <property type="protein sequence ID" value="MFC4654886.1"/>
    <property type="molecule type" value="Genomic_DNA"/>
</dbReference>
<keyword evidence="6" id="KW-1185">Reference proteome</keyword>
<keyword evidence="5" id="KW-0255">Endonuclease</keyword>
<evidence type="ECO:0000256" key="1">
    <source>
        <dbReference type="ARBA" id="ARBA00022722"/>
    </source>
</evidence>
<dbReference type="Pfam" id="PF02739">
    <property type="entry name" value="5_3_exonuc_N"/>
    <property type="match status" value="1"/>
</dbReference>
<organism evidence="5 6">
    <name type="scientific">Rheinheimera marina</name>
    <dbReference type="NCBI Taxonomy" id="1774958"/>
    <lineage>
        <taxon>Bacteria</taxon>
        <taxon>Pseudomonadati</taxon>
        <taxon>Pseudomonadota</taxon>
        <taxon>Gammaproteobacteria</taxon>
        <taxon>Chromatiales</taxon>
        <taxon>Chromatiaceae</taxon>
        <taxon>Rheinheimera</taxon>
    </lineage>
</organism>
<keyword evidence="2 5" id="KW-0378">Hydrolase</keyword>
<protein>
    <submittedName>
        <fullName evidence="5">Flap endonuclease Xni</fullName>
        <ecNumber evidence="5">3.1.-.-</ecNumber>
    </submittedName>
</protein>
<dbReference type="Pfam" id="PF01367">
    <property type="entry name" value="5_3_exonuc"/>
    <property type="match status" value="1"/>
</dbReference>
<evidence type="ECO:0000256" key="2">
    <source>
        <dbReference type="ARBA" id="ARBA00022801"/>
    </source>
</evidence>
<feature type="domain" description="5'-3' exonuclease" evidence="4">
    <location>
        <begin position="2"/>
        <end position="265"/>
    </location>
</feature>
<dbReference type="SUPFAM" id="SSF88723">
    <property type="entry name" value="PIN domain-like"/>
    <property type="match status" value="1"/>
</dbReference>
<dbReference type="PANTHER" id="PTHR42646">
    <property type="entry name" value="FLAP ENDONUCLEASE XNI"/>
    <property type="match status" value="1"/>
</dbReference>
<dbReference type="RefSeq" id="WP_377333047.1">
    <property type="nucleotide sequence ID" value="NZ_JBHSGB010000006.1"/>
</dbReference>
<dbReference type="InterPro" id="IPR020045">
    <property type="entry name" value="DNA_polI_H3TH"/>
</dbReference>
<dbReference type="Gene3D" id="1.10.150.20">
    <property type="entry name" value="5' to 3' exonuclease, C-terminal subdomain"/>
    <property type="match status" value="1"/>
</dbReference>
<dbReference type="GO" id="GO:0016787">
    <property type="term" value="F:hydrolase activity"/>
    <property type="evidence" value="ECO:0007669"/>
    <property type="project" value="UniProtKB-KW"/>
</dbReference>
<dbReference type="PANTHER" id="PTHR42646:SF2">
    <property type="entry name" value="5'-3' EXONUCLEASE FAMILY PROTEIN"/>
    <property type="match status" value="1"/>
</dbReference>
<dbReference type="CDD" id="cd09859">
    <property type="entry name" value="PIN_53EXO"/>
    <property type="match status" value="1"/>
</dbReference>